<comment type="caution">
    <text evidence="1">The sequence shown here is derived from an EMBL/GenBank/DDBJ whole genome shotgun (WGS) entry which is preliminary data.</text>
</comment>
<dbReference type="AlphaFoldDB" id="A0A5B7G7A0"/>
<evidence type="ECO:0000313" key="1">
    <source>
        <dbReference type="EMBL" id="MPC53376.1"/>
    </source>
</evidence>
<evidence type="ECO:0000313" key="2">
    <source>
        <dbReference type="Proteomes" id="UP000324222"/>
    </source>
</evidence>
<protein>
    <submittedName>
        <fullName evidence="1">Uncharacterized protein</fullName>
    </submittedName>
</protein>
<accession>A0A5B7G7A0</accession>
<dbReference type="EMBL" id="VSRR010011573">
    <property type="protein sequence ID" value="MPC53376.1"/>
    <property type="molecule type" value="Genomic_DNA"/>
</dbReference>
<proteinExistence type="predicted"/>
<sequence>MRHRFYILYNDGQKLRKVRTLFHCNVPPPSFSALCDAGPHICCLAHITVDAHHATSLISLWKL</sequence>
<dbReference type="Proteomes" id="UP000324222">
    <property type="component" value="Unassembled WGS sequence"/>
</dbReference>
<gene>
    <name evidence="1" type="ORF">E2C01_047265</name>
</gene>
<keyword evidence="2" id="KW-1185">Reference proteome</keyword>
<reference evidence="1 2" key="1">
    <citation type="submission" date="2019-05" db="EMBL/GenBank/DDBJ databases">
        <title>Another draft genome of Portunus trituberculatus and its Hox gene families provides insights of decapod evolution.</title>
        <authorList>
            <person name="Jeong J.-H."/>
            <person name="Song I."/>
            <person name="Kim S."/>
            <person name="Choi T."/>
            <person name="Kim D."/>
            <person name="Ryu S."/>
            <person name="Kim W."/>
        </authorList>
    </citation>
    <scope>NUCLEOTIDE SEQUENCE [LARGE SCALE GENOMIC DNA]</scope>
    <source>
        <tissue evidence="1">Muscle</tissue>
    </source>
</reference>
<name>A0A5B7G7A0_PORTR</name>
<organism evidence="1 2">
    <name type="scientific">Portunus trituberculatus</name>
    <name type="common">Swimming crab</name>
    <name type="synonym">Neptunus trituberculatus</name>
    <dbReference type="NCBI Taxonomy" id="210409"/>
    <lineage>
        <taxon>Eukaryota</taxon>
        <taxon>Metazoa</taxon>
        <taxon>Ecdysozoa</taxon>
        <taxon>Arthropoda</taxon>
        <taxon>Crustacea</taxon>
        <taxon>Multicrustacea</taxon>
        <taxon>Malacostraca</taxon>
        <taxon>Eumalacostraca</taxon>
        <taxon>Eucarida</taxon>
        <taxon>Decapoda</taxon>
        <taxon>Pleocyemata</taxon>
        <taxon>Brachyura</taxon>
        <taxon>Eubrachyura</taxon>
        <taxon>Portunoidea</taxon>
        <taxon>Portunidae</taxon>
        <taxon>Portuninae</taxon>
        <taxon>Portunus</taxon>
    </lineage>
</organism>